<comment type="caution">
    <text evidence="1">The sequence shown here is derived from an EMBL/GenBank/DDBJ whole genome shotgun (WGS) entry which is preliminary data.</text>
</comment>
<reference evidence="1 2" key="1">
    <citation type="submission" date="2021-06" db="EMBL/GenBank/DDBJ databases">
        <title>Caerostris darwini draft genome.</title>
        <authorList>
            <person name="Kono N."/>
            <person name="Arakawa K."/>
        </authorList>
    </citation>
    <scope>NUCLEOTIDE SEQUENCE [LARGE SCALE GENOMIC DNA]</scope>
</reference>
<dbReference type="Proteomes" id="UP001054837">
    <property type="component" value="Unassembled WGS sequence"/>
</dbReference>
<protein>
    <submittedName>
        <fullName evidence="1">Uncharacterized protein</fullName>
    </submittedName>
</protein>
<evidence type="ECO:0000313" key="2">
    <source>
        <dbReference type="Proteomes" id="UP001054837"/>
    </source>
</evidence>
<sequence length="105" mass="12360">MQESQYVEDIIQLCRKSVCCRYHWIMKESQYVGDTIMQKSQPVSGVIGFCRKTQACYCVKNIRNSYTYNAPFSSNGMEAVLYHTQLILRRKISESRNVEQRSYLE</sequence>
<dbReference type="EMBL" id="BPLQ01000405">
    <property type="protein sequence ID" value="GIX71038.1"/>
    <property type="molecule type" value="Genomic_DNA"/>
</dbReference>
<gene>
    <name evidence="1" type="ORF">CDAR_597971</name>
</gene>
<accession>A0AAV4MF33</accession>
<dbReference type="AlphaFoldDB" id="A0AAV4MF33"/>
<keyword evidence="2" id="KW-1185">Reference proteome</keyword>
<name>A0AAV4MF33_9ARAC</name>
<evidence type="ECO:0000313" key="1">
    <source>
        <dbReference type="EMBL" id="GIX71038.1"/>
    </source>
</evidence>
<organism evidence="1 2">
    <name type="scientific">Caerostris darwini</name>
    <dbReference type="NCBI Taxonomy" id="1538125"/>
    <lineage>
        <taxon>Eukaryota</taxon>
        <taxon>Metazoa</taxon>
        <taxon>Ecdysozoa</taxon>
        <taxon>Arthropoda</taxon>
        <taxon>Chelicerata</taxon>
        <taxon>Arachnida</taxon>
        <taxon>Araneae</taxon>
        <taxon>Araneomorphae</taxon>
        <taxon>Entelegynae</taxon>
        <taxon>Araneoidea</taxon>
        <taxon>Araneidae</taxon>
        <taxon>Caerostris</taxon>
    </lineage>
</organism>
<proteinExistence type="predicted"/>